<evidence type="ECO:0000313" key="3">
    <source>
        <dbReference type="EMBL" id="CAB4949033.1"/>
    </source>
</evidence>
<reference evidence="3" key="1">
    <citation type="submission" date="2020-05" db="EMBL/GenBank/DDBJ databases">
        <authorList>
            <person name="Chiriac C."/>
            <person name="Salcher M."/>
            <person name="Ghai R."/>
            <person name="Kavagutti S V."/>
        </authorList>
    </citation>
    <scope>NUCLEOTIDE SEQUENCE</scope>
</reference>
<accession>A0A6J7K1H5</accession>
<dbReference type="AlphaFoldDB" id="A0A6J7K1H5"/>
<organism evidence="3">
    <name type="scientific">freshwater metagenome</name>
    <dbReference type="NCBI Taxonomy" id="449393"/>
    <lineage>
        <taxon>unclassified sequences</taxon>
        <taxon>metagenomes</taxon>
        <taxon>ecological metagenomes</taxon>
    </lineage>
</organism>
<feature type="domain" description="DUF4350" evidence="2">
    <location>
        <begin position="27"/>
        <end position="197"/>
    </location>
</feature>
<dbReference type="InterPro" id="IPR025646">
    <property type="entry name" value="DUF4350"/>
</dbReference>
<feature type="region of interest" description="Disordered" evidence="1">
    <location>
        <begin position="103"/>
        <end position="137"/>
    </location>
</feature>
<proteinExistence type="predicted"/>
<dbReference type="EMBL" id="CAFBMK010000321">
    <property type="protein sequence ID" value="CAB4949033.1"/>
    <property type="molecule type" value="Genomic_DNA"/>
</dbReference>
<sequence length="349" mass="36412">MIFVLGQLGGGDEAADEPRGGWRSGDARGVGGWATVLGHEGVRLRVREVDPDDLRLLPGTTYLFAESLLTRRSARRVAREVRRGARVVAVGQDARRVLRALGEPVPTLSGPPGTAVPARRAPETRATDRVARQGPVWATPPPGMRELLVLDATAPQDRVVAGELRVGRGRVVLIPDRGIVDNRGIVRADNAAFAVAVTGRGRVVALRPRDGASAGGLPPRAVAVVLLLALAAGAALVSRGRRLGPPVLPDEEPTPGRSGYVDALAAVLARTADRTTATRRLRARGRTVLARRVGLAPDAPDDEVRAAGLRAGLTEADAAALAGGDDGPGRTADLQAVGRALARLEGDTR</sequence>
<feature type="compositionally biased region" description="Basic and acidic residues" evidence="1">
    <location>
        <begin position="120"/>
        <end position="131"/>
    </location>
</feature>
<name>A0A6J7K1H5_9ZZZZ</name>
<dbReference type="Pfam" id="PF14258">
    <property type="entry name" value="DUF4350"/>
    <property type="match status" value="1"/>
</dbReference>
<evidence type="ECO:0000256" key="1">
    <source>
        <dbReference type="SAM" id="MobiDB-lite"/>
    </source>
</evidence>
<protein>
    <submittedName>
        <fullName evidence="3">Unannotated protein</fullName>
    </submittedName>
</protein>
<gene>
    <name evidence="3" type="ORF">UFOPK3564_03386</name>
</gene>
<evidence type="ECO:0000259" key="2">
    <source>
        <dbReference type="Pfam" id="PF14258"/>
    </source>
</evidence>